<reference evidence="9 10" key="1">
    <citation type="submission" date="2019-07" db="EMBL/GenBank/DDBJ databases">
        <title>Quadrisphaera sp. strain DD2A genome sequencing and assembly.</title>
        <authorList>
            <person name="Kim I."/>
        </authorList>
    </citation>
    <scope>NUCLEOTIDE SEQUENCE [LARGE SCALE GENOMIC DNA]</scope>
    <source>
        <strain evidence="9 10">DD2A</strain>
    </source>
</reference>
<dbReference type="PANTHER" id="PTHR30151:SF20">
    <property type="entry name" value="ABC TRANSPORTER PERMEASE PROTEIN HI_0355-RELATED"/>
    <property type="match status" value="1"/>
</dbReference>
<keyword evidence="4 7" id="KW-0812">Transmembrane</keyword>
<dbReference type="GO" id="GO:0055085">
    <property type="term" value="P:transmembrane transport"/>
    <property type="evidence" value="ECO:0007669"/>
    <property type="project" value="InterPro"/>
</dbReference>
<evidence type="ECO:0000256" key="5">
    <source>
        <dbReference type="ARBA" id="ARBA00022989"/>
    </source>
</evidence>
<gene>
    <name evidence="9" type="ORF">FMM08_00810</name>
</gene>
<dbReference type="Pfam" id="PF00528">
    <property type="entry name" value="BPD_transp_1"/>
    <property type="match status" value="1"/>
</dbReference>
<evidence type="ECO:0000256" key="1">
    <source>
        <dbReference type="ARBA" id="ARBA00004651"/>
    </source>
</evidence>
<dbReference type="AlphaFoldDB" id="A0A5C8ZKS7"/>
<feature type="transmembrane region" description="Helical" evidence="7">
    <location>
        <begin position="136"/>
        <end position="156"/>
    </location>
</feature>
<feature type="domain" description="ABC transmembrane type-1" evidence="8">
    <location>
        <begin position="67"/>
        <end position="255"/>
    </location>
</feature>
<evidence type="ECO:0000313" key="9">
    <source>
        <dbReference type="EMBL" id="TXR58214.1"/>
    </source>
</evidence>
<dbReference type="OrthoDB" id="7274389at2"/>
<feature type="transmembrane region" description="Helical" evidence="7">
    <location>
        <begin position="78"/>
        <end position="99"/>
    </location>
</feature>
<feature type="transmembrane region" description="Helical" evidence="7">
    <location>
        <begin position="111"/>
        <end position="130"/>
    </location>
</feature>
<sequence length="269" mass="28132">MRPAGHVVRTALWRAFRPLLVSAVVALVVWWGALAAFEISPFIGKTPQDVWAYLLTDPDAATNRATIAAPLGVTLQHALVGFVAGMAAALVVGAAFVAARSLEQSLMPIAMLLRSVPLVAMTPIIVLVFGRGLGSIAVMGGIVVFFPALVNVVQGLRSVPPTSRDLVHAYGGSDLAVMRRVGIPTAMPAIFAAARISVPGALTGALVVEWLATGNGIGSQILKAIGGFRYDEVWALIVAVTAASVVLYTLVGLLEGLVLARYAPHRLTR</sequence>
<accession>A0A5C8ZKS7</accession>
<feature type="transmembrane region" description="Helical" evidence="7">
    <location>
        <begin position="189"/>
        <end position="213"/>
    </location>
</feature>
<evidence type="ECO:0000256" key="7">
    <source>
        <dbReference type="RuleBase" id="RU363032"/>
    </source>
</evidence>
<dbReference type="CDD" id="cd06261">
    <property type="entry name" value="TM_PBP2"/>
    <property type="match status" value="1"/>
</dbReference>
<dbReference type="Gene3D" id="1.10.3720.10">
    <property type="entry name" value="MetI-like"/>
    <property type="match status" value="1"/>
</dbReference>
<keyword evidence="5 7" id="KW-1133">Transmembrane helix</keyword>
<dbReference type="SUPFAM" id="SSF161098">
    <property type="entry name" value="MetI-like"/>
    <property type="match status" value="1"/>
</dbReference>
<keyword evidence="3" id="KW-1003">Cell membrane</keyword>
<comment type="similarity">
    <text evidence="7">Belongs to the binding-protein-dependent transport system permease family.</text>
</comment>
<evidence type="ECO:0000256" key="6">
    <source>
        <dbReference type="ARBA" id="ARBA00023136"/>
    </source>
</evidence>
<comment type="subcellular location">
    <subcellularLocation>
        <location evidence="1 7">Cell membrane</location>
        <topology evidence="1 7">Multi-pass membrane protein</topology>
    </subcellularLocation>
</comment>
<evidence type="ECO:0000259" key="8">
    <source>
        <dbReference type="PROSITE" id="PS50928"/>
    </source>
</evidence>
<keyword evidence="10" id="KW-1185">Reference proteome</keyword>
<dbReference type="InterPro" id="IPR035906">
    <property type="entry name" value="MetI-like_sf"/>
</dbReference>
<evidence type="ECO:0000256" key="3">
    <source>
        <dbReference type="ARBA" id="ARBA00022475"/>
    </source>
</evidence>
<dbReference type="GO" id="GO:0005886">
    <property type="term" value="C:plasma membrane"/>
    <property type="evidence" value="ECO:0007669"/>
    <property type="project" value="UniProtKB-SubCell"/>
</dbReference>
<keyword evidence="6 7" id="KW-0472">Membrane</keyword>
<evidence type="ECO:0000313" key="10">
    <source>
        <dbReference type="Proteomes" id="UP000321234"/>
    </source>
</evidence>
<feature type="transmembrane region" description="Helical" evidence="7">
    <location>
        <begin position="233"/>
        <end position="260"/>
    </location>
</feature>
<comment type="caution">
    <text evidence="9">The sequence shown here is derived from an EMBL/GenBank/DDBJ whole genome shotgun (WGS) entry which is preliminary data.</text>
</comment>
<dbReference type="PROSITE" id="PS50928">
    <property type="entry name" value="ABC_TM1"/>
    <property type="match status" value="1"/>
</dbReference>
<dbReference type="Proteomes" id="UP000321234">
    <property type="component" value="Unassembled WGS sequence"/>
</dbReference>
<protein>
    <submittedName>
        <fullName evidence="9">ABC transporter permease subunit</fullName>
    </submittedName>
</protein>
<dbReference type="PANTHER" id="PTHR30151">
    <property type="entry name" value="ALKANE SULFONATE ABC TRANSPORTER-RELATED, MEMBRANE SUBUNIT"/>
    <property type="match status" value="1"/>
</dbReference>
<dbReference type="EMBL" id="VKAC01000001">
    <property type="protein sequence ID" value="TXR58214.1"/>
    <property type="molecule type" value="Genomic_DNA"/>
</dbReference>
<keyword evidence="2 7" id="KW-0813">Transport</keyword>
<proteinExistence type="inferred from homology"/>
<name>A0A5C8ZKS7_9ACTN</name>
<evidence type="ECO:0000256" key="2">
    <source>
        <dbReference type="ARBA" id="ARBA00022448"/>
    </source>
</evidence>
<organism evidence="9 10">
    <name type="scientific">Quadrisphaera setariae</name>
    <dbReference type="NCBI Taxonomy" id="2593304"/>
    <lineage>
        <taxon>Bacteria</taxon>
        <taxon>Bacillati</taxon>
        <taxon>Actinomycetota</taxon>
        <taxon>Actinomycetes</taxon>
        <taxon>Kineosporiales</taxon>
        <taxon>Kineosporiaceae</taxon>
        <taxon>Quadrisphaera</taxon>
    </lineage>
</organism>
<evidence type="ECO:0000256" key="4">
    <source>
        <dbReference type="ARBA" id="ARBA00022692"/>
    </source>
</evidence>
<dbReference type="InterPro" id="IPR000515">
    <property type="entry name" value="MetI-like"/>
</dbReference>